<keyword evidence="6" id="KW-0460">Magnesium</keyword>
<proteinExistence type="predicted"/>
<comment type="cofactor">
    <cofactor evidence="6">
        <name>Mg(2+)</name>
        <dbReference type="ChEBI" id="CHEBI:18420"/>
    </cofactor>
    <text evidence="6">Binds 1 Mg(2+) ion per trimer.</text>
</comment>
<keyword evidence="9" id="KW-1185">Reference proteome</keyword>
<evidence type="ECO:0000256" key="3">
    <source>
        <dbReference type="ARBA" id="ARBA00022679"/>
    </source>
</evidence>
<name>A0A0L0QME5_VIRPA</name>
<feature type="active site" description="Tele-phosphohistidine intermediate" evidence="5">
    <location>
        <position position="75"/>
    </location>
</feature>
<accession>A0A0L0QME5</accession>
<dbReference type="PANTHER" id="PTHR34382">
    <property type="entry name" value="PTS SYSTEM N,N'-DIACETYLCHITOBIOSE-SPECIFIC EIIA COMPONENT"/>
    <property type="match status" value="1"/>
</dbReference>
<feature type="modified residue" description="Phosphohistidine; by HPr" evidence="7">
    <location>
        <position position="75"/>
    </location>
</feature>
<gene>
    <name evidence="8" type="primary">celC</name>
    <name evidence="8" type="ORF">AFK71_13120</name>
</gene>
<dbReference type="GeneID" id="66871566"/>
<dbReference type="GO" id="GO:0009401">
    <property type="term" value="P:phosphoenolpyruvate-dependent sugar phosphotransferase system"/>
    <property type="evidence" value="ECO:0007669"/>
    <property type="project" value="UniProtKB-KW"/>
</dbReference>
<dbReference type="PANTHER" id="PTHR34382:SF7">
    <property type="entry name" value="PTS SYSTEM N,N'-DIACETYLCHITOBIOSE-SPECIFIC EIIA COMPONENT"/>
    <property type="match status" value="1"/>
</dbReference>
<dbReference type="GO" id="GO:0046872">
    <property type="term" value="F:metal ion binding"/>
    <property type="evidence" value="ECO:0007669"/>
    <property type="project" value="UniProtKB-KW"/>
</dbReference>
<dbReference type="EMBL" id="LGTO01000007">
    <property type="protein sequence ID" value="KNE19433.1"/>
    <property type="molecule type" value="Genomic_DNA"/>
</dbReference>
<reference evidence="9" key="1">
    <citation type="submission" date="2015-07" db="EMBL/GenBank/DDBJ databases">
        <title>Fjat-10053 dsm26.</title>
        <authorList>
            <person name="Liu B."/>
            <person name="Wang J."/>
            <person name="Zhu Y."/>
            <person name="Liu G."/>
            <person name="Chen Q."/>
            <person name="Chen Z."/>
            <person name="Lan J."/>
            <person name="Che J."/>
            <person name="Ge C."/>
            <person name="Shi H."/>
            <person name="Pan Z."/>
            <person name="Liu X."/>
        </authorList>
    </citation>
    <scope>NUCLEOTIDE SEQUENCE [LARGE SCALE GENOMIC DNA]</scope>
    <source>
        <strain evidence="9">DSM 26</strain>
    </source>
</reference>
<feature type="binding site" evidence="6">
    <location>
        <position position="78"/>
    </location>
    <ligand>
        <name>Mg(2+)</name>
        <dbReference type="ChEBI" id="CHEBI:18420"/>
        <note>ligand shared between all trimeric partners</note>
    </ligand>
</feature>
<protein>
    <submittedName>
        <fullName evidence="8">PTS system cellobiose-specific transporter subunit IIA</fullName>
    </submittedName>
</protein>
<dbReference type="Pfam" id="PF02255">
    <property type="entry name" value="PTS_IIA"/>
    <property type="match status" value="1"/>
</dbReference>
<comment type="caution">
    <text evidence="8">The sequence shown here is derived from an EMBL/GenBank/DDBJ whole genome shotgun (WGS) entry which is preliminary data.</text>
</comment>
<dbReference type="PATRIC" id="fig|1473.5.peg.1219"/>
<sequence length="118" mass="13454">MDIENVSMNIILRASNAKKHLYEALNYAREAEFSQIESTMKHVSDELLEAHKLQTKLIQEDTQGGLENLSVLLIHAQDHLMSVISEKSLVGEMIEIYCKQSEISKKVDYLMTRMIDGS</sequence>
<dbReference type="SUPFAM" id="SSF46973">
    <property type="entry name" value="Enzyme IIa from lactose specific PTS, IIa-lac"/>
    <property type="match status" value="1"/>
</dbReference>
<dbReference type="Gene3D" id="1.20.58.80">
    <property type="entry name" value="Phosphotransferase system, lactose/cellobiose-type IIA subunit"/>
    <property type="match status" value="1"/>
</dbReference>
<dbReference type="RefSeq" id="WP_050351965.1">
    <property type="nucleotide sequence ID" value="NZ_BOSN01000002.1"/>
</dbReference>
<evidence type="ECO:0000256" key="1">
    <source>
        <dbReference type="ARBA" id="ARBA00022448"/>
    </source>
</evidence>
<keyword evidence="4" id="KW-0598">Phosphotransferase system</keyword>
<dbReference type="AlphaFoldDB" id="A0A0L0QME5"/>
<evidence type="ECO:0000313" key="9">
    <source>
        <dbReference type="Proteomes" id="UP000036780"/>
    </source>
</evidence>
<dbReference type="InterPro" id="IPR003188">
    <property type="entry name" value="PTS_IIA_lac/cel"/>
</dbReference>
<dbReference type="PROSITE" id="PS51095">
    <property type="entry name" value="PTS_EIIA_TYPE_3"/>
    <property type="match status" value="1"/>
</dbReference>
<evidence type="ECO:0000256" key="4">
    <source>
        <dbReference type="ARBA" id="ARBA00022683"/>
    </source>
</evidence>
<dbReference type="OrthoDB" id="350602at2"/>
<evidence type="ECO:0000256" key="5">
    <source>
        <dbReference type="PIRSR" id="PIRSR000699-1"/>
    </source>
</evidence>
<evidence type="ECO:0000256" key="2">
    <source>
        <dbReference type="ARBA" id="ARBA00022597"/>
    </source>
</evidence>
<dbReference type="CDD" id="cd00215">
    <property type="entry name" value="PTS_IIA_lac"/>
    <property type="match status" value="1"/>
</dbReference>
<evidence type="ECO:0000313" key="8">
    <source>
        <dbReference type="EMBL" id="KNE19433.1"/>
    </source>
</evidence>
<keyword evidence="3" id="KW-0808">Transferase</keyword>
<dbReference type="Proteomes" id="UP000036780">
    <property type="component" value="Unassembled WGS sequence"/>
</dbReference>
<keyword evidence="2" id="KW-0762">Sugar transport</keyword>
<evidence type="ECO:0000256" key="7">
    <source>
        <dbReference type="PROSITE-ProRule" id="PRU00418"/>
    </source>
</evidence>
<dbReference type="PIRSF" id="PIRSF000699">
    <property type="entry name" value="PTS_IILac_III"/>
    <property type="match status" value="1"/>
</dbReference>
<dbReference type="GO" id="GO:0016740">
    <property type="term" value="F:transferase activity"/>
    <property type="evidence" value="ECO:0007669"/>
    <property type="project" value="UniProtKB-KW"/>
</dbReference>
<organism evidence="8 9">
    <name type="scientific">Virgibacillus pantothenticus</name>
    <dbReference type="NCBI Taxonomy" id="1473"/>
    <lineage>
        <taxon>Bacteria</taxon>
        <taxon>Bacillati</taxon>
        <taxon>Bacillota</taxon>
        <taxon>Bacilli</taxon>
        <taxon>Bacillales</taxon>
        <taxon>Bacillaceae</taxon>
        <taxon>Virgibacillus</taxon>
    </lineage>
</organism>
<dbReference type="InterPro" id="IPR036542">
    <property type="entry name" value="PTS_IIA_lac/cel_sf"/>
</dbReference>
<keyword evidence="6" id="KW-0479">Metal-binding</keyword>
<keyword evidence="1" id="KW-0813">Transport</keyword>
<evidence type="ECO:0000256" key="6">
    <source>
        <dbReference type="PIRSR" id="PIRSR000699-2"/>
    </source>
</evidence>